<dbReference type="InterPro" id="IPR000994">
    <property type="entry name" value="Pept_M24"/>
</dbReference>
<feature type="domain" description="Creatinase N-terminal" evidence="5">
    <location>
        <begin position="7"/>
        <end position="129"/>
    </location>
</feature>
<evidence type="ECO:0000256" key="2">
    <source>
        <dbReference type="ARBA" id="ARBA00022723"/>
    </source>
</evidence>
<keyword evidence="3 7" id="KW-0378">Hydrolase</keyword>
<dbReference type="SUPFAM" id="SSF55920">
    <property type="entry name" value="Creatinase/aminopeptidase"/>
    <property type="match status" value="1"/>
</dbReference>
<dbReference type="Pfam" id="PF01321">
    <property type="entry name" value="Creatinase_N"/>
    <property type="match status" value="1"/>
</dbReference>
<evidence type="ECO:0000259" key="4">
    <source>
        <dbReference type="Pfam" id="PF00557"/>
    </source>
</evidence>
<gene>
    <name evidence="7" type="ORF">RGC78_03255</name>
</gene>
<dbReference type="Gene3D" id="3.90.230.10">
    <property type="entry name" value="Creatinase/methionine aminopeptidase superfamily"/>
    <property type="match status" value="1"/>
</dbReference>
<evidence type="ECO:0000256" key="1">
    <source>
        <dbReference type="ARBA" id="ARBA00008766"/>
    </source>
</evidence>
<dbReference type="PANTHER" id="PTHR43763:SF6">
    <property type="entry name" value="XAA-PRO AMINOPEPTIDASE 1"/>
    <property type="match status" value="1"/>
</dbReference>
<dbReference type="Pfam" id="PF16189">
    <property type="entry name" value="Creatinase_N_2"/>
    <property type="match status" value="1"/>
</dbReference>
<keyword evidence="2" id="KW-0479">Metal-binding</keyword>
<dbReference type="Gene3D" id="3.40.350.10">
    <property type="entry name" value="Creatinase/prolidase N-terminal domain"/>
    <property type="match status" value="2"/>
</dbReference>
<dbReference type="InterPro" id="IPR032416">
    <property type="entry name" value="Peptidase_M24_C"/>
</dbReference>
<evidence type="ECO:0000313" key="7">
    <source>
        <dbReference type="EMBL" id="MDR5586474.1"/>
    </source>
</evidence>
<dbReference type="InterPro" id="IPR033740">
    <property type="entry name" value="Pept_M24B"/>
</dbReference>
<dbReference type="SUPFAM" id="SSF53092">
    <property type="entry name" value="Creatinase/prolidase N-terminal domain"/>
    <property type="match status" value="1"/>
</dbReference>
<evidence type="ECO:0000256" key="3">
    <source>
        <dbReference type="ARBA" id="ARBA00022801"/>
    </source>
</evidence>
<name>A0ABU1EDL3_9CLOT</name>
<evidence type="ECO:0000313" key="8">
    <source>
        <dbReference type="Proteomes" id="UP001256646"/>
    </source>
</evidence>
<dbReference type="GO" id="GO:0004177">
    <property type="term" value="F:aminopeptidase activity"/>
    <property type="evidence" value="ECO:0007669"/>
    <property type="project" value="UniProtKB-KW"/>
</dbReference>
<dbReference type="InterPro" id="IPR000587">
    <property type="entry name" value="Creatinase_N"/>
</dbReference>
<dbReference type="Pfam" id="PF16188">
    <property type="entry name" value="Peptidase_M24_C"/>
    <property type="match status" value="1"/>
</dbReference>
<evidence type="ECO:0000259" key="6">
    <source>
        <dbReference type="Pfam" id="PF16188"/>
    </source>
</evidence>
<comment type="caution">
    <text evidence="7">The sequence shown here is derived from an EMBL/GenBank/DDBJ whole genome shotgun (WGS) entry which is preliminary data.</text>
</comment>
<proteinExistence type="inferred from homology"/>
<feature type="domain" description="Peptidase M24 C-terminal" evidence="6">
    <location>
        <begin position="531"/>
        <end position="591"/>
    </location>
</feature>
<keyword evidence="8" id="KW-1185">Reference proteome</keyword>
<dbReference type="EMBL" id="JAVJAN010000006">
    <property type="protein sequence ID" value="MDR5586474.1"/>
    <property type="molecule type" value="Genomic_DNA"/>
</dbReference>
<reference evidence="7 8" key="1">
    <citation type="submission" date="2023-09" db="EMBL/GenBank/DDBJ databases">
        <authorList>
            <person name="Zhai L."/>
        </authorList>
    </citation>
    <scope>NUCLEOTIDE SEQUENCE [LARGE SCALE GENOMIC DNA]</scope>
    <source>
        <strain evidence="7 8">5 N-1</strain>
    </source>
</reference>
<dbReference type="CDD" id="cd01085">
    <property type="entry name" value="APP"/>
    <property type="match status" value="1"/>
</dbReference>
<dbReference type="EC" id="3.4.11.-" evidence="7"/>
<keyword evidence="7" id="KW-0645">Protease</keyword>
<evidence type="ECO:0000259" key="5">
    <source>
        <dbReference type="Pfam" id="PF01321"/>
    </source>
</evidence>
<dbReference type="InterPro" id="IPR050422">
    <property type="entry name" value="X-Pro_aminopeptidase_P"/>
</dbReference>
<accession>A0ABU1EDL3</accession>
<dbReference type="InterPro" id="IPR029149">
    <property type="entry name" value="Creatin/AminoP/Spt16_N"/>
</dbReference>
<comment type="similarity">
    <text evidence="1">Belongs to the peptidase M24B family.</text>
</comment>
<dbReference type="RefSeq" id="WP_252215879.1">
    <property type="nucleotide sequence ID" value="NZ_JAVJAN010000006.1"/>
</dbReference>
<dbReference type="PANTHER" id="PTHR43763">
    <property type="entry name" value="XAA-PRO AMINOPEPTIDASE 1"/>
    <property type="match status" value="1"/>
</dbReference>
<keyword evidence="7" id="KW-0031">Aminopeptidase</keyword>
<protein>
    <submittedName>
        <fullName evidence="7">Aminopeptidase P family protein</fullName>
        <ecNumber evidence="7">3.4.11.-</ecNumber>
    </submittedName>
</protein>
<feature type="domain" description="Peptidase M24" evidence="4">
    <location>
        <begin position="307"/>
        <end position="520"/>
    </location>
</feature>
<sequence length="591" mass="67541">MRTFEKIQKLREIMKNENIDYYVVPSGDFHQSEYVAEHFKSRAYITGFTGSAGTALIGREKGILWTDGRYFIQAEQQLKDSGIELYKMRIPGWPTLNEWLMENMKSGETLSFDGRLFSINEYKEFKKIKDKKDINIVMDKDLIQEIWTDKPQLPKEKAFLHDVKYCGKSAKEKIQEVRAEMKRIGGDSYIISSLDDIAWLYNIRGNDVKDTPVALAYAIVSEEKATLYIDKNKLSNEDEIKLNNEGIKVEEYNKIFENAKEIKDSVIVDSNKVSAYIYTLINDDVKVIEEENITTKLKAIKNSVEIENLRKCQIKDGVAMVRFLKWLKENVGKENITELTVSEKLLELRSKGDLFVEESFGTIAGYKEHAAMMHYSATKESAYELKPEGILLVDSGGQYLDGTTDITRSFILGKLTDEEKKDFTLVLKSHINLMKAKFLKGTTGSNLDVLARTILWDEGMDYKCGTGHGVGFFLSVHEGPQSIRPVPNTVVLEPGMILTNEPGVYKEGKHGIRTENVMLVANDIETNDGGEFYKFEVMSYCPIDLEGIDESLLTEAEKKWLNNYHAETYAKLSHYLNDEEKNFLKNATREI</sequence>
<dbReference type="Pfam" id="PF00557">
    <property type="entry name" value="Peptidase_M24"/>
    <property type="match status" value="1"/>
</dbReference>
<dbReference type="Proteomes" id="UP001256646">
    <property type="component" value="Unassembled WGS sequence"/>
</dbReference>
<dbReference type="InterPro" id="IPR036005">
    <property type="entry name" value="Creatinase/aminopeptidase-like"/>
</dbReference>
<organism evidence="7 8">
    <name type="scientific">Clostridium aquiflavi</name>
    <dbReference type="NCBI Taxonomy" id="3073603"/>
    <lineage>
        <taxon>Bacteria</taxon>
        <taxon>Bacillati</taxon>
        <taxon>Bacillota</taxon>
        <taxon>Clostridia</taxon>
        <taxon>Eubacteriales</taxon>
        <taxon>Clostridiaceae</taxon>
        <taxon>Clostridium</taxon>
    </lineage>
</organism>